<reference evidence="1" key="1">
    <citation type="journal article" date="2006" name="Nature">
        <title>Deciphering the evolution and metabolism of an anammox bacterium from a community genome.</title>
        <authorList>
            <person name="Strous M."/>
            <person name="Pelletier E."/>
            <person name="Mangenot S."/>
            <person name="Rattei T."/>
            <person name="Lehner A."/>
            <person name="Taylor M.W."/>
            <person name="Horn M."/>
            <person name="Daims H."/>
            <person name="Bartol-Mavel D."/>
            <person name="Wincker P."/>
            <person name="Barbe V."/>
            <person name="Fonknechten N."/>
            <person name="Vallenet D."/>
            <person name="Segurens B."/>
            <person name="Schenowitz-Truong C."/>
            <person name="Medigue C."/>
            <person name="Collingro A."/>
            <person name="Snel B."/>
            <person name="Dutilh B.E."/>
            <person name="OpDenCamp H.J.M."/>
            <person name="vanDerDrift C."/>
            <person name="Cirpus I."/>
            <person name="vanDePas-Schoonen K.T."/>
            <person name="Harhangi H.R."/>
            <person name="vanNiftrik L."/>
            <person name="Schmid M."/>
            <person name="Keltjens J."/>
            <person name="vanDeVossenberg J."/>
            <person name="Kartal B."/>
            <person name="Meier H."/>
            <person name="Frishman D."/>
            <person name="Huynen M.A."/>
            <person name="Mewes H."/>
            <person name="Weissenbach J."/>
            <person name="Jetten M.S.M."/>
            <person name="Wagner M."/>
            <person name="LePaslier D."/>
        </authorList>
    </citation>
    <scope>NUCLEOTIDE SEQUENCE</scope>
</reference>
<name>Q1PWR0_KUEST</name>
<dbReference type="EMBL" id="CP049055">
    <property type="protein sequence ID" value="QII13781.1"/>
    <property type="molecule type" value="Genomic_DNA"/>
</dbReference>
<protein>
    <submittedName>
        <fullName evidence="1">Uncharacterized protein</fullName>
    </submittedName>
</protein>
<evidence type="ECO:0000313" key="3">
    <source>
        <dbReference type="Proteomes" id="UP000501926"/>
    </source>
</evidence>
<gene>
    <name evidence="2" type="ORF">KsCSTR_44020</name>
    <name evidence="1" type="ORF">kustc0923</name>
</gene>
<accession>Q1PWR0</accession>
<organism evidence="1">
    <name type="scientific">Kuenenia stuttgartiensis</name>
    <dbReference type="NCBI Taxonomy" id="174633"/>
    <lineage>
        <taxon>Bacteria</taxon>
        <taxon>Pseudomonadati</taxon>
        <taxon>Planctomycetota</taxon>
        <taxon>Candidatus Brocadiia</taxon>
        <taxon>Candidatus Brocadiales</taxon>
        <taxon>Candidatus Brocadiaceae</taxon>
        <taxon>Candidatus Kuenenia</taxon>
    </lineage>
</organism>
<sequence>MSYGVFTNGGAFPIFCNRLLGQDDITLTGFRTLSALTLRQYFIKTWRKSQKIRNAPL</sequence>
<dbReference type="EMBL" id="CT573073">
    <property type="protein sequence ID" value="CAJ71668.1"/>
    <property type="molecule type" value="Genomic_DNA"/>
</dbReference>
<reference evidence="1" key="2">
    <citation type="submission" date="2006-01" db="EMBL/GenBank/DDBJ databases">
        <authorList>
            <person name="Genoscope"/>
        </authorList>
    </citation>
    <scope>NUCLEOTIDE SEQUENCE</scope>
</reference>
<proteinExistence type="predicted"/>
<reference evidence="2 3" key="3">
    <citation type="submission" date="2020-02" db="EMBL/GenBank/DDBJ databases">
        <title>Newly sequenced genome of strain CSTR1 showed variability in Candidatus Kuenenia stuttgartiensis genomes.</title>
        <authorList>
            <person name="Ding C."/>
            <person name="Adrian L."/>
        </authorList>
    </citation>
    <scope>NUCLEOTIDE SEQUENCE [LARGE SCALE GENOMIC DNA]</scope>
    <source>
        <strain evidence="2 3">CSTR1</strain>
    </source>
</reference>
<dbReference type="AlphaFoldDB" id="Q1PWR0"/>
<dbReference type="Proteomes" id="UP000501926">
    <property type="component" value="Chromosome"/>
</dbReference>
<evidence type="ECO:0000313" key="2">
    <source>
        <dbReference type="EMBL" id="QII13781.1"/>
    </source>
</evidence>
<evidence type="ECO:0000313" key="1">
    <source>
        <dbReference type="EMBL" id="CAJ71668.1"/>
    </source>
</evidence>